<name>A0A2H5U4M3_RHIID</name>
<protein>
    <submittedName>
        <fullName evidence="2">Uncharacterized protein</fullName>
    </submittedName>
</protein>
<dbReference type="EMBL" id="AUPC02000102">
    <property type="protein sequence ID" value="POG71949.1"/>
    <property type="molecule type" value="Genomic_DNA"/>
</dbReference>
<feature type="region of interest" description="Disordered" evidence="1">
    <location>
        <begin position="1"/>
        <end position="30"/>
    </location>
</feature>
<comment type="caution">
    <text evidence="2">The sequence shown here is derived from an EMBL/GenBank/DDBJ whole genome shotgun (WGS) entry which is preliminary data.</text>
</comment>
<feature type="compositionally biased region" description="Acidic residues" evidence="1">
    <location>
        <begin position="8"/>
        <end position="17"/>
    </location>
</feature>
<evidence type="ECO:0000313" key="2">
    <source>
        <dbReference type="EMBL" id="POG71949.1"/>
    </source>
</evidence>
<dbReference type="Proteomes" id="UP000018888">
    <property type="component" value="Unassembled WGS sequence"/>
</dbReference>
<dbReference type="AlphaFoldDB" id="A0A2H5U4M3"/>
<keyword evidence="3" id="KW-1185">Reference proteome</keyword>
<gene>
    <name evidence="2" type="ORF">GLOIN_2v1774335</name>
</gene>
<accession>A0A2H5U4M3</accession>
<reference evidence="2 3" key="2">
    <citation type="journal article" date="2018" name="New Phytol.">
        <title>High intraspecific genome diversity in the model arbuscular mycorrhizal symbiont Rhizophagus irregularis.</title>
        <authorList>
            <person name="Chen E.C.H."/>
            <person name="Morin E."/>
            <person name="Beaudet D."/>
            <person name="Noel J."/>
            <person name="Yildirir G."/>
            <person name="Ndikumana S."/>
            <person name="Charron P."/>
            <person name="St-Onge C."/>
            <person name="Giorgi J."/>
            <person name="Kruger M."/>
            <person name="Marton T."/>
            <person name="Ropars J."/>
            <person name="Grigoriev I.V."/>
            <person name="Hainaut M."/>
            <person name="Henrissat B."/>
            <person name="Roux C."/>
            <person name="Martin F."/>
            <person name="Corradi N."/>
        </authorList>
    </citation>
    <scope>NUCLEOTIDE SEQUENCE [LARGE SCALE GENOMIC DNA]</scope>
    <source>
        <strain evidence="2 3">DAOM 197198</strain>
    </source>
</reference>
<sequence>MQTHIETISDDETISEDESPRLLVDDQDNNDEDEQVAFLTKHLSVSEIIYSASPIEYPKTSPQGVATIFNISGWSNPMACFNDVSICNYLK</sequence>
<dbReference type="VEuPathDB" id="FungiDB:RhiirFUN_010054"/>
<reference evidence="2 3" key="1">
    <citation type="journal article" date="2013" name="Proc. Natl. Acad. Sci. U.S.A.">
        <title>Genome of an arbuscular mycorrhizal fungus provides insight into the oldest plant symbiosis.</title>
        <authorList>
            <person name="Tisserant E."/>
            <person name="Malbreil M."/>
            <person name="Kuo A."/>
            <person name="Kohler A."/>
            <person name="Symeonidi A."/>
            <person name="Balestrini R."/>
            <person name="Charron P."/>
            <person name="Duensing N."/>
            <person name="Frei Dit Frey N."/>
            <person name="Gianinazzi-Pearson V."/>
            <person name="Gilbert L.B."/>
            <person name="Handa Y."/>
            <person name="Herr J.R."/>
            <person name="Hijri M."/>
            <person name="Koul R."/>
            <person name="Kawaguchi M."/>
            <person name="Krajinski F."/>
            <person name="Lammers P.J."/>
            <person name="Masclaux F.G."/>
            <person name="Murat C."/>
            <person name="Morin E."/>
            <person name="Ndikumana S."/>
            <person name="Pagni M."/>
            <person name="Petitpierre D."/>
            <person name="Requena N."/>
            <person name="Rosikiewicz P."/>
            <person name="Riley R."/>
            <person name="Saito K."/>
            <person name="San Clemente H."/>
            <person name="Shapiro H."/>
            <person name="van Tuinen D."/>
            <person name="Becard G."/>
            <person name="Bonfante P."/>
            <person name="Paszkowski U."/>
            <person name="Shachar-Hill Y.Y."/>
            <person name="Tuskan G.A."/>
            <person name="Young P.W."/>
            <person name="Sanders I.R."/>
            <person name="Henrissat B."/>
            <person name="Rensing S.A."/>
            <person name="Grigoriev I.V."/>
            <person name="Corradi N."/>
            <person name="Roux C."/>
            <person name="Martin F."/>
        </authorList>
    </citation>
    <scope>NUCLEOTIDE SEQUENCE [LARGE SCALE GENOMIC DNA]</scope>
    <source>
        <strain evidence="2 3">DAOM 197198</strain>
    </source>
</reference>
<proteinExistence type="predicted"/>
<organism evidence="2 3">
    <name type="scientific">Rhizophagus irregularis (strain DAOM 181602 / DAOM 197198 / MUCL 43194)</name>
    <name type="common">Arbuscular mycorrhizal fungus</name>
    <name type="synonym">Glomus intraradices</name>
    <dbReference type="NCBI Taxonomy" id="747089"/>
    <lineage>
        <taxon>Eukaryota</taxon>
        <taxon>Fungi</taxon>
        <taxon>Fungi incertae sedis</taxon>
        <taxon>Mucoromycota</taxon>
        <taxon>Glomeromycotina</taxon>
        <taxon>Glomeromycetes</taxon>
        <taxon>Glomerales</taxon>
        <taxon>Glomeraceae</taxon>
        <taxon>Rhizophagus</taxon>
    </lineage>
</organism>
<evidence type="ECO:0000256" key="1">
    <source>
        <dbReference type="SAM" id="MobiDB-lite"/>
    </source>
</evidence>
<evidence type="ECO:0000313" key="3">
    <source>
        <dbReference type="Proteomes" id="UP000018888"/>
    </source>
</evidence>